<accession>A0A4P6UP33</accession>
<evidence type="ECO:0000256" key="4">
    <source>
        <dbReference type="ARBA" id="ARBA00023163"/>
    </source>
</evidence>
<dbReference type="SUPFAM" id="SSF53850">
    <property type="entry name" value="Periplasmic binding protein-like II"/>
    <property type="match status" value="1"/>
</dbReference>
<dbReference type="Proteomes" id="UP000292939">
    <property type="component" value="Chromosome"/>
</dbReference>
<evidence type="ECO:0000256" key="3">
    <source>
        <dbReference type="ARBA" id="ARBA00023125"/>
    </source>
</evidence>
<dbReference type="AlphaFoldDB" id="A0A4P6UP33"/>
<dbReference type="GO" id="GO:0003677">
    <property type="term" value="F:DNA binding"/>
    <property type="evidence" value="ECO:0007669"/>
    <property type="project" value="UniProtKB-KW"/>
</dbReference>
<proteinExistence type="inferred from homology"/>
<evidence type="ECO:0000256" key="1">
    <source>
        <dbReference type="ARBA" id="ARBA00009437"/>
    </source>
</evidence>
<dbReference type="GO" id="GO:0003700">
    <property type="term" value="F:DNA-binding transcription factor activity"/>
    <property type="evidence" value="ECO:0007669"/>
    <property type="project" value="InterPro"/>
</dbReference>
<evidence type="ECO:0000313" key="7">
    <source>
        <dbReference type="Proteomes" id="UP000292939"/>
    </source>
</evidence>
<dbReference type="CDD" id="cd05466">
    <property type="entry name" value="PBP2_LTTR_substrate"/>
    <property type="match status" value="1"/>
</dbReference>
<gene>
    <name evidence="6" type="ORF">DW355_16140</name>
</gene>
<dbReference type="PROSITE" id="PS50931">
    <property type="entry name" value="HTH_LYSR"/>
    <property type="match status" value="1"/>
</dbReference>
<name>A0A4P6UP33_9BURK</name>
<dbReference type="InterPro" id="IPR005119">
    <property type="entry name" value="LysR_subst-bd"/>
</dbReference>
<dbReference type="GO" id="GO:0005829">
    <property type="term" value="C:cytosol"/>
    <property type="evidence" value="ECO:0007669"/>
    <property type="project" value="TreeGrafter"/>
</dbReference>
<dbReference type="PANTHER" id="PTHR30419">
    <property type="entry name" value="HTH-TYPE TRANSCRIPTIONAL REGULATOR YBHD"/>
    <property type="match status" value="1"/>
</dbReference>
<dbReference type="InterPro" id="IPR036388">
    <property type="entry name" value="WH-like_DNA-bd_sf"/>
</dbReference>
<dbReference type="EMBL" id="CP031395">
    <property type="protein sequence ID" value="QBK06050.1"/>
    <property type="molecule type" value="Genomic_DNA"/>
</dbReference>
<dbReference type="KEGG" id="hgr:DW355_16140"/>
<evidence type="ECO:0000259" key="5">
    <source>
        <dbReference type="PROSITE" id="PS50931"/>
    </source>
</evidence>
<dbReference type="FunFam" id="1.10.10.10:FF:000001">
    <property type="entry name" value="LysR family transcriptional regulator"/>
    <property type="match status" value="1"/>
</dbReference>
<dbReference type="InterPro" id="IPR000847">
    <property type="entry name" value="LysR_HTH_N"/>
</dbReference>
<dbReference type="Gene3D" id="3.40.190.290">
    <property type="match status" value="1"/>
</dbReference>
<keyword evidence="2" id="KW-0805">Transcription regulation</keyword>
<comment type="similarity">
    <text evidence="1">Belongs to the LysR transcriptional regulatory family.</text>
</comment>
<dbReference type="PRINTS" id="PR00039">
    <property type="entry name" value="HTHLYSR"/>
</dbReference>
<dbReference type="Pfam" id="PF03466">
    <property type="entry name" value="LysR_substrate"/>
    <property type="match status" value="1"/>
</dbReference>
<dbReference type="SUPFAM" id="SSF46785">
    <property type="entry name" value="Winged helix' DNA-binding domain"/>
    <property type="match status" value="1"/>
</dbReference>
<feature type="domain" description="HTH lysR-type" evidence="5">
    <location>
        <begin position="111"/>
        <end position="168"/>
    </location>
</feature>
<evidence type="ECO:0000256" key="2">
    <source>
        <dbReference type="ARBA" id="ARBA00023015"/>
    </source>
</evidence>
<reference evidence="6 7" key="1">
    <citation type="submission" date="2018-07" db="EMBL/GenBank/DDBJ databases">
        <title>Exploring interactions and the metabolic potential of the ultra-small soil bacteria Hylemonella gracilis.</title>
        <authorList>
            <person name="Tyc O."/>
            <person name="Kulkarni P."/>
            <person name="Gawehns F."/>
            <person name="Hundscheid M."/>
            <person name="Zweers H."/>
            <person name="Garbeva P."/>
        </authorList>
    </citation>
    <scope>NUCLEOTIDE SEQUENCE [LARGE SCALE GENOMIC DNA]</scope>
    <source>
        <strain evidence="6 7">NS1</strain>
    </source>
</reference>
<dbReference type="PANTHER" id="PTHR30419:SF8">
    <property type="entry name" value="NITROGEN ASSIMILATION TRANSCRIPTIONAL ACTIVATOR-RELATED"/>
    <property type="match status" value="1"/>
</dbReference>
<keyword evidence="3" id="KW-0238">DNA-binding</keyword>
<dbReference type="InterPro" id="IPR050950">
    <property type="entry name" value="HTH-type_LysR_regulators"/>
</dbReference>
<dbReference type="Gene3D" id="1.10.10.10">
    <property type="entry name" value="Winged helix-like DNA-binding domain superfamily/Winged helix DNA-binding domain"/>
    <property type="match status" value="1"/>
</dbReference>
<evidence type="ECO:0000313" key="6">
    <source>
        <dbReference type="EMBL" id="QBK06050.1"/>
    </source>
</evidence>
<protein>
    <submittedName>
        <fullName evidence="6">LysR family transcriptional regulator</fullName>
    </submittedName>
</protein>
<sequence>MSGRVATDRQSRSVAMELSYSYSKLELKAFELFTSHPQRANLDSARSCFKVGKGRHGASHALCMRPPIRVRCIGRFQTVAAGTPRSVKVEKPICTSVPAMNSIGFPRRPNFEFRHLRVFAEVVRHGGFTRAAEVIHATQSTVSKAISQLENEVGKPLLRRHRRGIELTRVGEIVYRRAQVMLAQRELLADELHALAGNPHVTLKLGFSRMETSTFFGRALAEFRRRHPDVEISITVEAESQIVRRLLKGDLDLAGLVSPRDPGLEVLELQREPVFVLLSRENPLALRARLGLGLGLGIGDLRDQQLVLFEEKCQLNEMVVGALAQAGILAPVAIKTSQVGLIHELVAENIGIGFLPRALALNRLHPMVVALPLEGFEPQWTYTVAWARAARLSPTARAWVAVARAVHVFPELVGDLK</sequence>
<dbReference type="OrthoDB" id="5671700at2"/>
<keyword evidence="4" id="KW-0804">Transcription</keyword>
<dbReference type="Pfam" id="PF00126">
    <property type="entry name" value="HTH_1"/>
    <property type="match status" value="1"/>
</dbReference>
<dbReference type="InterPro" id="IPR036390">
    <property type="entry name" value="WH_DNA-bd_sf"/>
</dbReference>
<organism evidence="6 7">
    <name type="scientific">Hylemonella gracilis</name>
    <dbReference type="NCBI Taxonomy" id="80880"/>
    <lineage>
        <taxon>Bacteria</taxon>
        <taxon>Pseudomonadati</taxon>
        <taxon>Pseudomonadota</taxon>
        <taxon>Betaproteobacteria</taxon>
        <taxon>Burkholderiales</taxon>
        <taxon>Comamonadaceae</taxon>
        <taxon>Hylemonella</taxon>
    </lineage>
</organism>